<accession>A0A1B7MNL3</accession>
<proteinExistence type="predicted"/>
<dbReference type="PANTHER" id="PTHR45648">
    <property type="entry name" value="GDSL LIPASE/ACYLHYDROLASE FAMILY PROTEIN (AFU_ORTHOLOGUE AFUA_4G14700)"/>
    <property type="match status" value="1"/>
</dbReference>
<gene>
    <name evidence="3" type="ORF">K503DRAFT_774822</name>
</gene>
<evidence type="ECO:0000256" key="1">
    <source>
        <dbReference type="ARBA" id="ARBA00022801"/>
    </source>
</evidence>
<name>A0A1B7MNL3_9AGAM</name>
<dbReference type="GO" id="GO:0016788">
    <property type="term" value="F:hydrolase activity, acting on ester bonds"/>
    <property type="evidence" value="ECO:0007669"/>
    <property type="project" value="InterPro"/>
</dbReference>
<dbReference type="InterPro" id="IPR036514">
    <property type="entry name" value="SGNH_hydro_sf"/>
</dbReference>
<dbReference type="Pfam" id="PF00657">
    <property type="entry name" value="Lipase_GDSL"/>
    <property type="match status" value="1"/>
</dbReference>
<dbReference type="Gene3D" id="3.40.50.1110">
    <property type="entry name" value="SGNH hydrolase"/>
    <property type="match status" value="1"/>
</dbReference>
<dbReference type="AlphaFoldDB" id="A0A1B7MNL3"/>
<dbReference type="InterPro" id="IPR051058">
    <property type="entry name" value="GDSL_Est/Lipase"/>
</dbReference>
<evidence type="ECO:0000256" key="2">
    <source>
        <dbReference type="SAM" id="SignalP"/>
    </source>
</evidence>
<dbReference type="Proteomes" id="UP000092154">
    <property type="component" value="Unassembled WGS sequence"/>
</dbReference>
<dbReference type="SUPFAM" id="SSF52266">
    <property type="entry name" value="SGNH hydrolase"/>
    <property type="match status" value="1"/>
</dbReference>
<keyword evidence="2" id="KW-0732">Signal</keyword>
<dbReference type="STRING" id="1314800.A0A1B7MNL3"/>
<organism evidence="3 4">
    <name type="scientific">Rhizopogon vinicolor AM-OR11-026</name>
    <dbReference type="NCBI Taxonomy" id="1314800"/>
    <lineage>
        <taxon>Eukaryota</taxon>
        <taxon>Fungi</taxon>
        <taxon>Dikarya</taxon>
        <taxon>Basidiomycota</taxon>
        <taxon>Agaricomycotina</taxon>
        <taxon>Agaricomycetes</taxon>
        <taxon>Agaricomycetidae</taxon>
        <taxon>Boletales</taxon>
        <taxon>Suillineae</taxon>
        <taxon>Rhizopogonaceae</taxon>
        <taxon>Rhizopogon</taxon>
    </lineage>
</organism>
<feature type="chain" id="PRO_5008597441" evidence="2">
    <location>
        <begin position="24"/>
        <end position="310"/>
    </location>
</feature>
<dbReference type="InterPro" id="IPR001087">
    <property type="entry name" value="GDSL"/>
</dbReference>
<dbReference type="CDD" id="cd01846">
    <property type="entry name" value="fatty_acyltransferase_like"/>
    <property type="match status" value="1"/>
</dbReference>
<dbReference type="EMBL" id="KV448645">
    <property type="protein sequence ID" value="OAX34188.1"/>
    <property type="molecule type" value="Genomic_DNA"/>
</dbReference>
<keyword evidence="1" id="KW-0378">Hydrolase</keyword>
<reference evidence="3 4" key="1">
    <citation type="submission" date="2016-06" db="EMBL/GenBank/DDBJ databases">
        <title>Comparative genomics of the ectomycorrhizal sister species Rhizopogon vinicolor and Rhizopogon vesiculosus (Basidiomycota: Boletales) reveals a divergence of the mating type B locus.</title>
        <authorList>
            <consortium name="DOE Joint Genome Institute"/>
            <person name="Mujic A.B."/>
            <person name="Kuo A."/>
            <person name="Tritt A."/>
            <person name="Lipzen A."/>
            <person name="Chen C."/>
            <person name="Johnson J."/>
            <person name="Sharma A."/>
            <person name="Barry K."/>
            <person name="Grigoriev I.V."/>
            <person name="Spatafora J.W."/>
        </authorList>
    </citation>
    <scope>NUCLEOTIDE SEQUENCE [LARGE SCALE GENOMIC DNA]</scope>
    <source>
        <strain evidence="3 4">AM-OR11-026</strain>
    </source>
</reference>
<feature type="signal peptide" evidence="2">
    <location>
        <begin position="1"/>
        <end position="23"/>
    </location>
</feature>
<keyword evidence="4" id="KW-1185">Reference proteome</keyword>
<dbReference type="OrthoDB" id="1600564at2759"/>
<evidence type="ECO:0000313" key="3">
    <source>
        <dbReference type="EMBL" id="OAX34188.1"/>
    </source>
</evidence>
<dbReference type="PANTHER" id="PTHR45648:SF85">
    <property type="entry name" value="A, PUTATIVE (AFU_ORTHOLOGUE AFUA_2G10760)-RELATED"/>
    <property type="match status" value="1"/>
</dbReference>
<protein>
    <submittedName>
        <fullName evidence="3">Carbohydrate esterase family 16 protein</fullName>
    </submittedName>
</protein>
<dbReference type="InParanoid" id="A0A1B7MNL3"/>
<sequence length="310" mass="33824">MAMSHSLVVAVIALLSSCMIASGLSWNSAEYMFVFGDSYSTDGYNVSAGITSSFTRNVSSNGFNWVEFLTGTYNQTATKTFDLASGGGTIDAALVSPFLPTAFSVVDQVAQFSKYLAPRPVGATWNSTNSLFAIWIGINDISGSFGWSNISQPEFYGVLMDRLFSQVDDLYSMGARSFLFLTVPPINRAPLNIQRGSEVAAQMGTDIAEYNTHLRKFVRAFKANYTDLNTITVFDTQPIFNVLLDEGETFGFVNITGYCTAYENDTATLTYQVEGCAPVSSYFWLNDLHPLFTVHNILAKAISTVLTSSG</sequence>
<evidence type="ECO:0000313" key="4">
    <source>
        <dbReference type="Proteomes" id="UP000092154"/>
    </source>
</evidence>